<dbReference type="PANTHER" id="PTHR43132">
    <property type="entry name" value="ARSENICAL RESISTANCE OPERON REPRESSOR ARSR-RELATED"/>
    <property type="match status" value="1"/>
</dbReference>
<dbReference type="SUPFAM" id="SSF46785">
    <property type="entry name" value="Winged helix' DNA-binding domain"/>
    <property type="match status" value="1"/>
</dbReference>
<evidence type="ECO:0000256" key="1">
    <source>
        <dbReference type="ARBA" id="ARBA00023015"/>
    </source>
</evidence>
<keyword evidence="1" id="KW-0805">Transcription regulation</keyword>
<keyword evidence="3" id="KW-0804">Transcription</keyword>
<proteinExistence type="predicted"/>
<dbReference type="InterPro" id="IPR045981">
    <property type="entry name" value="DUF5937"/>
</dbReference>
<evidence type="ECO:0000313" key="6">
    <source>
        <dbReference type="EMBL" id="NYI07551.1"/>
    </source>
</evidence>
<keyword evidence="2 6" id="KW-0238">DNA-binding</keyword>
<evidence type="ECO:0000256" key="2">
    <source>
        <dbReference type="ARBA" id="ARBA00023125"/>
    </source>
</evidence>
<dbReference type="InterPro" id="IPR000835">
    <property type="entry name" value="HTH_MarR-typ"/>
</dbReference>
<evidence type="ECO:0000259" key="5">
    <source>
        <dbReference type="PROSITE" id="PS50987"/>
    </source>
</evidence>
<comment type="caution">
    <text evidence="6">The sequence shown here is derived from an EMBL/GenBank/DDBJ whole genome shotgun (WGS) entry which is preliminary data.</text>
</comment>
<dbReference type="Gene3D" id="1.10.10.10">
    <property type="entry name" value="Winged helix-like DNA-binding domain superfamily/Winged helix DNA-binding domain"/>
    <property type="match status" value="1"/>
</dbReference>
<dbReference type="SMART" id="SM00418">
    <property type="entry name" value="HTH_ARSR"/>
    <property type="match status" value="1"/>
</dbReference>
<dbReference type="AlphaFoldDB" id="A0A853AA95"/>
<evidence type="ECO:0000313" key="7">
    <source>
        <dbReference type="Proteomes" id="UP000567795"/>
    </source>
</evidence>
<dbReference type="PANTHER" id="PTHR43132:SF8">
    <property type="entry name" value="HTH-TYPE TRANSCRIPTIONAL REGULATOR KMTR"/>
    <property type="match status" value="1"/>
</dbReference>
<dbReference type="NCBIfam" id="NF033788">
    <property type="entry name" value="HTH_metalloreg"/>
    <property type="match status" value="1"/>
</dbReference>
<dbReference type="InterPro" id="IPR051011">
    <property type="entry name" value="Metal_resp_trans_reg"/>
</dbReference>
<feature type="region of interest" description="Disordered" evidence="4">
    <location>
        <begin position="327"/>
        <end position="352"/>
    </location>
</feature>
<dbReference type="Proteomes" id="UP000567795">
    <property type="component" value="Unassembled WGS sequence"/>
</dbReference>
<organism evidence="6 7">
    <name type="scientific">Allostreptomyces psammosilenae</name>
    <dbReference type="NCBI Taxonomy" id="1892865"/>
    <lineage>
        <taxon>Bacteria</taxon>
        <taxon>Bacillati</taxon>
        <taxon>Actinomycetota</taxon>
        <taxon>Actinomycetes</taxon>
        <taxon>Kitasatosporales</taxon>
        <taxon>Streptomycetaceae</taxon>
        <taxon>Allostreptomyces</taxon>
    </lineage>
</organism>
<name>A0A853AA95_9ACTN</name>
<dbReference type="CDD" id="cd00090">
    <property type="entry name" value="HTH_ARSR"/>
    <property type="match status" value="1"/>
</dbReference>
<dbReference type="InterPro" id="IPR001845">
    <property type="entry name" value="HTH_ArsR_DNA-bd_dom"/>
</dbReference>
<sequence length="352" mass="38576">MITIRFDAEDMADLRFAVSPLHETAASLWALAAPERFPAHLRWSRAVRANPGPVDVPLLLSLVGRRRHLPDFLTPTPLSNRDVFEDELDRLARVPERRVLQDLRAVHDTGLPERLRRALDAGPDVFLARLVEQLAAHHRRHLAPHWPRIRDVLEADVRHRGERLVAGGARALFASIHPAVRWEGAALLIDKPSLGEMERRVCGRGCCLMPTLFARSVHFPVDDDQSPLICYPARGLGAVWAAPVPEPSVELGRLLGRPRARLLAALAEGPASTTELSRRLGVTPGAVSQHLAVLRSAGLVEGRRSGRSVLYRPLRLGRLLLQAHAAPAASGEADRPAPVSAGRRRTPGPTLG</sequence>
<feature type="domain" description="HTH arsR-type" evidence="5">
    <location>
        <begin position="239"/>
        <end position="333"/>
    </location>
</feature>
<evidence type="ECO:0000256" key="3">
    <source>
        <dbReference type="ARBA" id="ARBA00023163"/>
    </source>
</evidence>
<accession>A0A853AA95</accession>
<dbReference type="Pfam" id="PF01022">
    <property type="entry name" value="HTH_5"/>
    <property type="match status" value="1"/>
</dbReference>
<dbReference type="InterPro" id="IPR036390">
    <property type="entry name" value="WH_DNA-bd_sf"/>
</dbReference>
<dbReference type="InterPro" id="IPR036388">
    <property type="entry name" value="WH-like_DNA-bd_sf"/>
</dbReference>
<dbReference type="InterPro" id="IPR011991">
    <property type="entry name" value="ArsR-like_HTH"/>
</dbReference>
<dbReference type="Pfam" id="PF19361">
    <property type="entry name" value="DUF5937"/>
    <property type="match status" value="1"/>
</dbReference>
<protein>
    <submittedName>
        <fullName evidence="6">DNA-binding transcriptional ArsR family regulator</fullName>
    </submittedName>
</protein>
<keyword evidence="7" id="KW-1185">Reference proteome</keyword>
<dbReference type="SMART" id="SM00347">
    <property type="entry name" value="HTH_MARR"/>
    <property type="match status" value="1"/>
</dbReference>
<dbReference type="GO" id="GO:0003677">
    <property type="term" value="F:DNA binding"/>
    <property type="evidence" value="ECO:0007669"/>
    <property type="project" value="UniProtKB-KW"/>
</dbReference>
<dbReference type="GO" id="GO:0003700">
    <property type="term" value="F:DNA-binding transcription factor activity"/>
    <property type="evidence" value="ECO:0007669"/>
    <property type="project" value="InterPro"/>
</dbReference>
<gene>
    <name evidence="6" type="ORF">FHU37_004580</name>
</gene>
<evidence type="ECO:0000256" key="4">
    <source>
        <dbReference type="SAM" id="MobiDB-lite"/>
    </source>
</evidence>
<dbReference type="EMBL" id="JACBZD010000002">
    <property type="protein sequence ID" value="NYI07551.1"/>
    <property type="molecule type" value="Genomic_DNA"/>
</dbReference>
<reference evidence="6 7" key="1">
    <citation type="submission" date="2020-07" db="EMBL/GenBank/DDBJ databases">
        <title>Sequencing the genomes of 1000 actinobacteria strains.</title>
        <authorList>
            <person name="Klenk H.-P."/>
        </authorList>
    </citation>
    <scope>NUCLEOTIDE SEQUENCE [LARGE SCALE GENOMIC DNA]</scope>
    <source>
        <strain evidence="6 7">DSM 42178</strain>
    </source>
</reference>
<dbReference type="PROSITE" id="PS50987">
    <property type="entry name" value="HTH_ARSR_2"/>
    <property type="match status" value="1"/>
</dbReference>
<dbReference type="RefSeq" id="WP_312892804.1">
    <property type="nucleotide sequence ID" value="NZ_JACBZD010000002.1"/>
</dbReference>